<gene>
    <name evidence="1" type="ORF">CKY20_02345</name>
</gene>
<evidence type="ECO:0000313" key="1">
    <source>
        <dbReference type="EMBL" id="RIY37560.1"/>
    </source>
</evidence>
<dbReference type="InterPro" id="IPR028944">
    <property type="entry name" value="PRTase_ComF-like"/>
</dbReference>
<sequence>MNYRYSLHKIYNREHCTFDTHEYSRFKFGNVLYAEKFAKELFQGFVSEYGDLILKQNQIILLPSPHHTIPTASSYLCSFFKRELNFFLFRNEKSTSVESKIYRNQTYVQDYGNMNYEERLRLISNDTYYIDKEFIEGKFCILIDDIKITGSHEDTVNRILKEYNVSGNFLFLYYAELMNSHIHPNIENDYNYAAVKKIEDLLHIVTDTNFRFNTRVIKYVLLMSERNFEFLIEGMSEEQKRELFYLAISNNYHLINEYKCNINKLWQLIYKKDREKVSLHRNLPLV</sequence>
<evidence type="ECO:0008006" key="3">
    <source>
        <dbReference type="Google" id="ProtNLM"/>
    </source>
</evidence>
<proteinExistence type="predicted"/>
<dbReference type="InterPro" id="IPR029057">
    <property type="entry name" value="PRTase-like"/>
</dbReference>
<organism evidence="1 2">
    <name type="scientific">Capnocytophaga canis</name>
    <dbReference type="NCBI Taxonomy" id="1848903"/>
    <lineage>
        <taxon>Bacteria</taxon>
        <taxon>Pseudomonadati</taxon>
        <taxon>Bacteroidota</taxon>
        <taxon>Flavobacteriia</taxon>
        <taxon>Flavobacteriales</taxon>
        <taxon>Flavobacteriaceae</taxon>
        <taxon>Capnocytophaga</taxon>
    </lineage>
</organism>
<protein>
    <recommendedName>
        <fullName evidence="3">PRTase ComF-like</fullName>
    </recommendedName>
</protein>
<dbReference type="AlphaFoldDB" id="A0A3A1YKJ5"/>
<reference evidence="1 2" key="1">
    <citation type="submission" date="2017-08" db="EMBL/GenBank/DDBJ databases">
        <title>Capnocytophaga canis 17-158 assembly.</title>
        <authorList>
            <person name="Gulvik C.A."/>
        </authorList>
    </citation>
    <scope>NUCLEOTIDE SEQUENCE [LARGE SCALE GENOMIC DNA]</scope>
    <source>
        <strain evidence="1 2">17-158</strain>
    </source>
</reference>
<dbReference type="RefSeq" id="WP_119652169.1">
    <property type="nucleotide sequence ID" value="NZ_NSDI01000002.1"/>
</dbReference>
<dbReference type="EMBL" id="NSDI01000002">
    <property type="protein sequence ID" value="RIY37560.1"/>
    <property type="molecule type" value="Genomic_DNA"/>
</dbReference>
<dbReference type="Pfam" id="PF15610">
    <property type="entry name" value="PRTase_3"/>
    <property type="match status" value="1"/>
</dbReference>
<accession>A0A3A1YKJ5</accession>
<dbReference type="SUPFAM" id="SSF53271">
    <property type="entry name" value="PRTase-like"/>
    <property type="match status" value="1"/>
</dbReference>
<comment type="caution">
    <text evidence="1">The sequence shown here is derived from an EMBL/GenBank/DDBJ whole genome shotgun (WGS) entry which is preliminary data.</text>
</comment>
<dbReference type="Proteomes" id="UP000265497">
    <property type="component" value="Unassembled WGS sequence"/>
</dbReference>
<name>A0A3A1YKJ5_9FLAO</name>
<evidence type="ECO:0000313" key="2">
    <source>
        <dbReference type="Proteomes" id="UP000265497"/>
    </source>
</evidence>